<dbReference type="Gene3D" id="3.50.50.60">
    <property type="entry name" value="FAD/NAD(P)-binding domain"/>
    <property type="match status" value="1"/>
</dbReference>
<dbReference type="EMBL" id="MSFO01000001">
    <property type="protein sequence ID" value="PLB53807.1"/>
    <property type="molecule type" value="Genomic_DNA"/>
</dbReference>
<dbReference type="GO" id="GO:0019622">
    <property type="term" value="P:3-(3-hydroxy)phenylpropionate catabolic process"/>
    <property type="evidence" value="ECO:0007669"/>
    <property type="project" value="TreeGrafter"/>
</dbReference>
<name>A0A2I2GLQ5_9EURO</name>
<evidence type="ECO:0000256" key="3">
    <source>
        <dbReference type="ARBA" id="ARBA00023002"/>
    </source>
</evidence>
<dbReference type="Proteomes" id="UP000234275">
    <property type="component" value="Unassembled WGS sequence"/>
</dbReference>
<dbReference type="AlphaFoldDB" id="A0A2I2GLQ5"/>
<keyword evidence="5" id="KW-0503">Monooxygenase</keyword>
<dbReference type="InterPro" id="IPR002938">
    <property type="entry name" value="FAD-bd"/>
</dbReference>
<dbReference type="InterPro" id="IPR050631">
    <property type="entry name" value="PheA/TfdB_FAD_monoxygenase"/>
</dbReference>
<protein>
    <submittedName>
        <fullName evidence="5">Monooxygenase</fullName>
    </submittedName>
</protein>
<dbReference type="SUPFAM" id="SSF51905">
    <property type="entry name" value="FAD/NAD(P)-binding domain"/>
    <property type="match status" value="1"/>
</dbReference>
<sequence length="634" mass="71978">MSTEKSWETTDVLICGCGPTGAMLSGYLDRLGVSNIILDREAQITTDPRGIVLDDDGIRYLQGLGLYQHVFTDIGSCLCSYSFGVGKVLFIGGDHSDLSTKPLFSFDTASTKGYTGHAWMITHKQPTLEKHLRSVIDGSRFSSLRTGCTLNSIREDGDWVYASYLDPTGIERYVRARFLAGADGKTGFVRKNYLEPRGVSMEWAEHSRYEETWVAMNWKISLPTRETHPDFPLWQLGYTSEEVYDLFFPSDFRFLCNPSRAAVCTRFGSVRDRLWRFEFVVQSGEDPEEMATENMVREVVLPYLRHRGSRYGLTEDVEFPEDCIRTLRSRPFRFAARLCNKWALGRVILCGDAAHVFPPFGGQGIASGFRDAIGLAWRLAMIMQSPATQKHHEKHLEGWYIERQQQFQTSLNTTLRNGQLVNSTNPLQNFIRDWALWGMRFIPSLDYRLQLGPRLEGPVQYSHVDGMPFLSEFGGGVYFPQVYCVRLGDRMRDLCFTDDVVFARGKNKLFQVVVLLDSVETCSSAMRDLEKIDRISGGHLSTEESTLLAPVSTAGVSNIDHPVFRAATAEEFAESELCAGRPAPRDYDESQMWRMFKSKRYVIVRPDRFVYAACATKTELEQAARKLAKLFPLE</sequence>
<evidence type="ECO:0000256" key="2">
    <source>
        <dbReference type="ARBA" id="ARBA00022827"/>
    </source>
</evidence>
<comment type="caution">
    <text evidence="5">The sequence shown here is derived from an EMBL/GenBank/DDBJ whole genome shotgun (WGS) entry which is preliminary data.</text>
</comment>
<dbReference type="Gene3D" id="3.30.70.2450">
    <property type="match status" value="1"/>
</dbReference>
<dbReference type="GeneID" id="36558135"/>
<dbReference type="STRING" id="1392250.A0A2I2GLQ5"/>
<proteinExistence type="predicted"/>
<evidence type="ECO:0000256" key="1">
    <source>
        <dbReference type="ARBA" id="ARBA00022630"/>
    </source>
</evidence>
<dbReference type="GO" id="GO:0008688">
    <property type="term" value="F:3-(3-hydroxyphenyl)propionate hydroxylase activity"/>
    <property type="evidence" value="ECO:0007669"/>
    <property type="project" value="TreeGrafter"/>
</dbReference>
<organism evidence="5 6">
    <name type="scientific">Aspergillus steynii IBT 23096</name>
    <dbReference type="NCBI Taxonomy" id="1392250"/>
    <lineage>
        <taxon>Eukaryota</taxon>
        <taxon>Fungi</taxon>
        <taxon>Dikarya</taxon>
        <taxon>Ascomycota</taxon>
        <taxon>Pezizomycotina</taxon>
        <taxon>Eurotiomycetes</taxon>
        <taxon>Eurotiomycetidae</taxon>
        <taxon>Eurotiales</taxon>
        <taxon>Aspergillaceae</taxon>
        <taxon>Aspergillus</taxon>
        <taxon>Aspergillus subgen. Circumdati</taxon>
    </lineage>
</organism>
<keyword evidence="3" id="KW-0560">Oxidoreductase</keyword>
<dbReference type="PRINTS" id="PR00420">
    <property type="entry name" value="RNGMNOXGNASE"/>
</dbReference>
<dbReference type="OrthoDB" id="10016252at2759"/>
<reference evidence="5 6" key="1">
    <citation type="submission" date="2016-12" db="EMBL/GenBank/DDBJ databases">
        <title>The genomes of Aspergillus section Nigri reveals drivers in fungal speciation.</title>
        <authorList>
            <consortium name="DOE Joint Genome Institute"/>
            <person name="Vesth T.C."/>
            <person name="Nybo J."/>
            <person name="Theobald S."/>
            <person name="Brandl J."/>
            <person name="Frisvad J.C."/>
            <person name="Nielsen K.F."/>
            <person name="Lyhne E.K."/>
            <person name="Kogle M.E."/>
            <person name="Kuo A."/>
            <person name="Riley R."/>
            <person name="Clum A."/>
            <person name="Nolan M."/>
            <person name="Lipzen A."/>
            <person name="Salamov A."/>
            <person name="Henrissat B."/>
            <person name="Wiebenga A."/>
            <person name="De Vries R.P."/>
            <person name="Grigoriev I.V."/>
            <person name="Mortensen U.H."/>
            <person name="Andersen M.R."/>
            <person name="Baker S.E."/>
        </authorList>
    </citation>
    <scope>NUCLEOTIDE SEQUENCE [LARGE SCALE GENOMIC DNA]</scope>
    <source>
        <strain evidence="5 6">IBT 23096</strain>
    </source>
</reference>
<evidence type="ECO:0000313" key="6">
    <source>
        <dbReference type="Proteomes" id="UP000234275"/>
    </source>
</evidence>
<keyword evidence="6" id="KW-1185">Reference proteome</keyword>
<dbReference type="PANTHER" id="PTHR43476:SF3">
    <property type="entry name" value="FAD-BINDING MONOOXYGENASE"/>
    <property type="match status" value="1"/>
</dbReference>
<dbReference type="PANTHER" id="PTHR43476">
    <property type="entry name" value="3-(3-HYDROXY-PHENYL)PROPIONATE/3-HYDROXYCINNAMIC ACID HYDROXYLASE"/>
    <property type="match status" value="1"/>
</dbReference>
<keyword evidence="2" id="KW-0274">FAD</keyword>
<gene>
    <name evidence="5" type="ORF">P170DRAFT_442060</name>
</gene>
<dbReference type="GO" id="GO:0071949">
    <property type="term" value="F:FAD binding"/>
    <property type="evidence" value="ECO:0007669"/>
    <property type="project" value="InterPro"/>
</dbReference>
<evidence type="ECO:0000259" key="4">
    <source>
        <dbReference type="Pfam" id="PF01494"/>
    </source>
</evidence>
<dbReference type="VEuPathDB" id="FungiDB:P170DRAFT_442060"/>
<dbReference type="Pfam" id="PF01494">
    <property type="entry name" value="FAD_binding_3"/>
    <property type="match status" value="1"/>
</dbReference>
<dbReference type="InterPro" id="IPR036188">
    <property type="entry name" value="FAD/NAD-bd_sf"/>
</dbReference>
<evidence type="ECO:0000313" key="5">
    <source>
        <dbReference type="EMBL" id="PLB53807.1"/>
    </source>
</evidence>
<keyword evidence="1" id="KW-0285">Flavoprotein</keyword>
<accession>A0A2I2GLQ5</accession>
<dbReference type="RefSeq" id="XP_024709109.1">
    <property type="nucleotide sequence ID" value="XM_024850436.1"/>
</dbReference>
<feature type="domain" description="FAD-binding" evidence="4">
    <location>
        <begin position="10"/>
        <end position="392"/>
    </location>
</feature>